<organism evidence="10 11">
    <name type="scientific">Aeromicrobium duanguangcaii</name>
    <dbReference type="NCBI Taxonomy" id="2968086"/>
    <lineage>
        <taxon>Bacteria</taxon>
        <taxon>Bacillati</taxon>
        <taxon>Actinomycetota</taxon>
        <taxon>Actinomycetes</taxon>
        <taxon>Propionibacteriales</taxon>
        <taxon>Nocardioidaceae</taxon>
        <taxon>Aeromicrobium</taxon>
    </lineage>
</organism>
<dbReference type="InterPro" id="IPR022398">
    <property type="entry name" value="Peptidase_S8_His-AS"/>
</dbReference>
<dbReference type="PRINTS" id="PR00723">
    <property type="entry name" value="SUBTILISIN"/>
</dbReference>
<dbReference type="PROSITE" id="PS51892">
    <property type="entry name" value="SUBTILASE"/>
    <property type="match status" value="1"/>
</dbReference>
<evidence type="ECO:0000256" key="7">
    <source>
        <dbReference type="SAM" id="MobiDB-lite"/>
    </source>
</evidence>
<name>A0ABY5KG74_9ACTN</name>
<evidence type="ECO:0000259" key="9">
    <source>
        <dbReference type="Pfam" id="PF00082"/>
    </source>
</evidence>
<dbReference type="PROSITE" id="PS00137">
    <property type="entry name" value="SUBTILASE_HIS"/>
    <property type="match status" value="1"/>
</dbReference>
<feature type="region of interest" description="Disordered" evidence="7">
    <location>
        <begin position="502"/>
        <end position="522"/>
    </location>
</feature>
<dbReference type="PANTHER" id="PTHR43806">
    <property type="entry name" value="PEPTIDASE S8"/>
    <property type="match status" value="1"/>
</dbReference>
<dbReference type="PROSITE" id="PS00138">
    <property type="entry name" value="SUBTILASE_SER"/>
    <property type="match status" value="1"/>
</dbReference>
<dbReference type="InterPro" id="IPR036852">
    <property type="entry name" value="Peptidase_S8/S53_dom_sf"/>
</dbReference>
<keyword evidence="4 5" id="KW-0720">Serine protease</keyword>
<keyword evidence="2 5" id="KW-0645">Protease</keyword>
<dbReference type="PANTHER" id="PTHR43806:SF11">
    <property type="entry name" value="CEREVISIN-RELATED"/>
    <property type="match status" value="1"/>
</dbReference>
<accession>A0ABY5KG74</accession>
<dbReference type="Gene3D" id="3.40.50.200">
    <property type="entry name" value="Peptidase S8/S53 domain"/>
    <property type="match status" value="1"/>
</dbReference>
<evidence type="ECO:0000256" key="4">
    <source>
        <dbReference type="ARBA" id="ARBA00022825"/>
    </source>
</evidence>
<dbReference type="InterPro" id="IPR050131">
    <property type="entry name" value="Peptidase_S8_subtilisin-like"/>
</dbReference>
<dbReference type="InterPro" id="IPR015500">
    <property type="entry name" value="Peptidase_S8_subtilisin-rel"/>
</dbReference>
<dbReference type="SUPFAM" id="SSF52743">
    <property type="entry name" value="Subtilisin-like"/>
    <property type="match status" value="1"/>
</dbReference>
<evidence type="ECO:0000313" key="10">
    <source>
        <dbReference type="EMBL" id="UUI68998.1"/>
    </source>
</evidence>
<dbReference type="PROSITE" id="PS00136">
    <property type="entry name" value="SUBTILASE_ASP"/>
    <property type="match status" value="1"/>
</dbReference>
<evidence type="ECO:0000256" key="8">
    <source>
        <dbReference type="SAM" id="SignalP"/>
    </source>
</evidence>
<dbReference type="Proteomes" id="UP001315860">
    <property type="component" value="Chromosome"/>
</dbReference>
<feature type="signal peptide" evidence="8">
    <location>
        <begin position="1"/>
        <end position="30"/>
    </location>
</feature>
<dbReference type="InterPro" id="IPR023828">
    <property type="entry name" value="Peptidase_S8_Ser-AS"/>
</dbReference>
<proteinExistence type="inferred from homology"/>
<dbReference type="InterPro" id="IPR013783">
    <property type="entry name" value="Ig-like_fold"/>
</dbReference>
<evidence type="ECO:0000256" key="5">
    <source>
        <dbReference type="PROSITE-ProRule" id="PRU01240"/>
    </source>
</evidence>
<dbReference type="InterPro" id="IPR000209">
    <property type="entry name" value="Peptidase_S8/S53_dom"/>
</dbReference>
<feature type="domain" description="Peptidase S8/S53" evidence="9">
    <location>
        <begin position="165"/>
        <end position="485"/>
    </location>
</feature>
<dbReference type="Gene3D" id="2.60.40.10">
    <property type="entry name" value="Immunoglobulins"/>
    <property type="match status" value="1"/>
</dbReference>
<reference evidence="10 11" key="1">
    <citation type="submission" date="2022-07" db="EMBL/GenBank/DDBJ databases">
        <title>Novel species in genus Aeromicrobium.</title>
        <authorList>
            <person name="Ye L."/>
        </authorList>
    </citation>
    <scope>NUCLEOTIDE SEQUENCE [LARGE SCALE GENOMIC DNA]</scope>
    <source>
        <strain evidence="11">zg-Y50</strain>
    </source>
</reference>
<keyword evidence="11" id="KW-1185">Reference proteome</keyword>
<evidence type="ECO:0000256" key="3">
    <source>
        <dbReference type="ARBA" id="ARBA00022801"/>
    </source>
</evidence>
<dbReference type="InterPro" id="IPR023827">
    <property type="entry name" value="Peptidase_S8_Asp-AS"/>
</dbReference>
<dbReference type="Pfam" id="PF00082">
    <property type="entry name" value="Peptidase_S8"/>
    <property type="match status" value="1"/>
</dbReference>
<dbReference type="EMBL" id="CP101990">
    <property type="protein sequence ID" value="UUI68998.1"/>
    <property type="molecule type" value="Genomic_DNA"/>
</dbReference>
<feature type="active site" description="Charge relay system" evidence="5">
    <location>
        <position position="441"/>
    </location>
</feature>
<evidence type="ECO:0000256" key="2">
    <source>
        <dbReference type="ARBA" id="ARBA00022670"/>
    </source>
</evidence>
<sequence>MRLRLRRPLTLLVPAALTCALAAGTLPAIASTDDAPAPLNTTEAPEPARGIIVKLADGADGAVTDLVDDVAAELPDDVGVAQTASGPADLGLLELSEQVESDDLDGAIEVLEADPRVEWVVPNGVRLPSATANDPSFRDGSLWNLTGAWGVEAPQAWDITTGSGNVRVAVVDTGLLTNHPDLAGQYVAGRDFVDDEYDCANSACSRIRYRNSFTSANDGNSWDANPADPGDWRDYDNQCRGMAAGTSSWHGTHVAGTIAGKRNNGIGVAGIAPTVKVQPVRVLGRCGGTDWDIAMGVLWASGANVTGHDGGRHGKVPVNRTPAKIINLSLGGWMARPADVREMCKFYGQISAVARKRGSTIVAAAGNNGRNHAQNVPSSCPGYIAVAATDQQGARAPFSNYGAGVDVAGPGVAIASTYNSGTKAPAAFPAAGTYGRLQGTSMAAPAVSATAALAYTAGITHPDVLERVLKATARRAAGCSAAQCGAGVVSAHRVLTAKTPISAPRLSGTPRPGGTLRATPGSWRNGATVKLTWLRAGRVVTTGPTYRVGKADIGKVVTVRSSATNGTPGIFHQSSVAVKVKPRLAFGMPSKLKKSTRAKLAVKVKAPSVRPTGTIKVYDGKKRIAVKKMKAKNKGKIVIKLPKLKKKGKHRIRVVYSGSGKVSGAKKSKVVRVR</sequence>
<feature type="active site" description="Charge relay system" evidence="5">
    <location>
        <position position="172"/>
    </location>
</feature>
<dbReference type="RefSeq" id="WP_232417625.1">
    <property type="nucleotide sequence ID" value="NZ_CP101990.1"/>
</dbReference>
<evidence type="ECO:0000256" key="6">
    <source>
        <dbReference type="RuleBase" id="RU003355"/>
    </source>
</evidence>
<keyword evidence="3 5" id="KW-0378">Hydrolase</keyword>
<feature type="active site" description="Charge relay system" evidence="5">
    <location>
        <position position="250"/>
    </location>
</feature>
<protein>
    <submittedName>
        <fullName evidence="10">S8 family serine peptidase</fullName>
    </submittedName>
</protein>
<gene>
    <name evidence="10" type="ORF">NP095_02495</name>
</gene>
<feature type="chain" id="PRO_5046879769" evidence="8">
    <location>
        <begin position="31"/>
        <end position="674"/>
    </location>
</feature>
<evidence type="ECO:0000313" key="11">
    <source>
        <dbReference type="Proteomes" id="UP001315860"/>
    </source>
</evidence>
<dbReference type="Gene3D" id="2.60.40.2700">
    <property type="match status" value="1"/>
</dbReference>
<evidence type="ECO:0000256" key="1">
    <source>
        <dbReference type="ARBA" id="ARBA00011073"/>
    </source>
</evidence>
<keyword evidence="8" id="KW-0732">Signal</keyword>
<comment type="similarity">
    <text evidence="1 5 6">Belongs to the peptidase S8 family.</text>
</comment>